<dbReference type="PANTHER" id="PTHR43574">
    <property type="entry name" value="EPIMERASE-RELATED"/>
    <property type="match status" value="1"/>
</dbReference>
<evidence type="ECO:0000313" key="5">
    <source>
        <dbReference type="Proteomes" id="UP000015105"/>
    </source>
</evidence>
<dbReference type="InterPro" id="IPR036291">
    <property type="entry name" value="NAD(P)-bd_dom_sf"/>
</dbReference>
<evidence type="ECO:0000256" key="3">
    <source>
        <dbReference type="ARBA" id="ARBA00023235"/>
    </source>
</evidence>
<reference evidence="4" key="4">
    <citation type="submission" date="2019-03" db="UniProtKB">
        <authorList>
            <consortium name="EnsemblPlants"/>
        </authorList>
    </citation>
    <scope>IDENTIFICATION</scope>
</reference>
<dbReference type="Gramene" id="AET4Gv20262900.17">
    <property type="protein sequence ID" value="AET4Gv20262900.17"/>
    <property type="gene ID" value="AET4Gv20262900"/>
</dbReference>
<protein>
    <recommendedName>
        <fullName evidence="6">NAD-dependent epimerase/dehydratase domain-containing protein</fullName>
    </recommendedName>
</protein>
<organism evidence="4 5">
    <name type="scientific">Aegilops tauschii subsp. strangulata</name>
    <name type="common">Goatgrass</name>
    <dbReference type="NCBI Taxonomy" id="200361"/>
    <lineage>
        <taxon>Eukaryota</taxon>
        <taxon>Viridiplantae</taxon>
        <taxon>Streptophyta</taxon>
        <taxon>Embryophyta</taxon>
        <taxon>Tracheophyta</taxon>
        <taxon>Spermatophyta</taxon>
        <taxon>Magnoliopsida</taxon>
        <taxon>Liliopsida</taxon>
        <taxon>Poales</taxon>
        <taxon>Poaceae</taxon>
        <taxon>BOP clade</taxon>
        <taxon>Pooideae</taxon>
        <taxon>Triticodae</taxon>
        <taxon>Triticeae</taxon>
        <taxon>Triticinae</taxon>
        <taxon>Aegilops</taxon>
    </lineage>
</organism>
<comment type="similarity">
    <text evidence="1">Belongs to the NAD(P)-dependent epimerase/dehydratase family.</text>
</comment>
<reference evidence="5" key="1">
    <citation type="journal article" date="2014" name="Science">
        <title>Ancient hybridizations among the ancestral genomes of bread wheat.</title>
        <authorList>
            <consortium name="International Wheat Genome Sequencing Consortium,"/>
            <person name="Marcussen T."/>
            <person name="Sandve S.R."/>
            <person name="Heier L."/>
            <person name="Spannagl M."/>
            <person name="Pfeifer M."/>
            <person name="Jakobsen K.S."/>
            <person name="Wulff B.B."/>
            <person name="Steuernagel B."/>
            <person name="Mayer K.F."/>
            <person name="Olsen O.A."/>
        </authorList>
    </citation>
    <scope>NUCLEOTIDE SEQUENCE [LARGE SCALE GENOMIC DNA]</scope>
    <source>
        <strain evidence="5">cv. AL8/78</strain>
    </source>
</reference>
<evidence type="ECO:0000313" key="4">
    <source>
        <dbReference type="EnsemblPlants" id="AET4Gv20262900.17"/>
    </source>
</evidence>
<evidence type="ECO:0008006" key="6">
    <source>
        <dbReference type="Google" id="ProtNLM"/>
    </source>
</evidence>
<keyword evidence="2" id="KW-0520">NAD</keyword>
<reference evidence="5" key="2">
    <citation type="journal article" date="2017" name="Nat. Plants">
        <title>The Aegilops tauschii genome reveals multiple impacts of transposons.</title>
        <authorList>
            <person name="Zhao G."/>
            <person name="Zou C."/>
            <person name="Li K."/>
            <person name="Wang K."/>
            <person name="Li T."/>
            <person name="Gao L."/>
            <person name="Zhang X."/>
            <person name="Wang H."/>
            <person name="Yang Z."/>
            <person name="Liu X."/>
            <person name="Jiang W."/>
            <person name="Mao L."/>
            <person name="Kong X."/>
            <person name="Jiao Y."/>
            <person name="Jia J."/>
        </authorList>
    </citation>
    <scope>NUCLEOTIDE SEQUENCE [LARGE SCALE GENOMIC DNA]</scope>
    <source>
        <strain evidence="5">cv. AL8/78</strain>
    </source>
</reference>
<reference evidence="4" key="5">
    <citation type="journal article" date="2021" name="G3 (Bethesda)">
        <title>Aegilops tauschii genome assembly Aet v5.0 features greater sequence contiguity and improved annotation.</title>
        <authorList>
            <person name="Wang L."/>
            <person name="Zhu T."/>
            <person name="Rodriguez J.C."/>
            <person name="Deal K.R."/>
            <person name="Dubcovsky J."/>
            <person name="McGuire P.E."/>
            <person name="Lux T."/>
            <person name="Spannagl M."/>
            <person name="Mayer K.F.X."/>
            <person name="Baldrich P."/>
            <person name="Meyers B.C."/>
            <person name="Huo N."/>
            <person name="Gu Y.Q."/>
            <person name="Zhou H."/>
            <person name="Devos K.M."/>
            <person name="Bennetzen J.L."/>
            <person name="Unver T."/>
            <person name="Budak H."/>
            <person name="Gulick P.J."/>
            <person name="Galiba G."/>
            <person name="Kalapos B."/>
            <person name="Nelson D.R."/>
            <person name="Li P."/>
            <person name="You F.M."/>
            <person name="Luo M.C."/>
            <person name="Dvorak J."/>
        </authorList>
    </citation>
    <scope>NUCLEOTIDE SEQUENCE [LARGE SCALE GENOMIC DNA]</scope>
    <source>
        <strain evidence="4">cv. AL8/78</strain>
    </source>
</reference>
<evidence type="ECO:0000256" key="1">
    <source>
        <dbReference type="ARBA" id="ARBA00007637"/>
    </source>
</evidence>
<keyword evidence="3" id="KW-0413">Isomerase</keyword>
<reference evidence="4" key="3">
    <citation type="journal article" date="2017" name="Nature">
        <title>Genome sequence of the progenitor of the wheat D genome Aegilops tauschii.</title>
        <authorList>
            <person name="Luo M.C."/>
            <person name="Gu Y.Q."/>
            <person name="Puiu D."/>
            <person name="Wang H."/>
            <person name="Twardziok S.O."/>
            <person name="Deal K.R."/>
            <person name="Huo N."/>
            <person name="Zhu T."/>
            <person name="Wang L."/>
            <person name="Wang Y."/>
            <person name="McGuire P.E."/>
            <person name="Liu S."/>
            <person name="Long H."/>
            <person name="Ramasamy R.K."/>
            <person name="Rodriguez J.C."/>
            <person name="Van S.L."/>
            <person name="Yuan L."/>
            <person name="Wang Z."/>
            <person name="Xia Z."/>
            <person name="Xiao L."/>
            <person name="Anderson O.D."/>
            <person name="Ouyang S."/>
            <person name="Liang Y."/>
            <person name="Zimin A.V."/>
            <person name="Pertea G."/>
            <person name="Qi P."/>
            <person name="Bennetzen J.L."/>
            <person name="Dai X."/>
            <person name="Dawson M.W."/>
            <person name="Muller H.G."/>
            <person name="Kugler K."/>
            <person name="Rivarola-Duarte L."/>
            <person name="Spannagl M."/>
            <person name="Mayer K.F.X."/>
            <person name="Lu F.H."/>
            <person name="Bevan M.W."/>
            <person name="Leroy P."/>
            <person name="Li P."/>
            <person name="You F.M."/>
            <person name="Sun Q."/>
            <person name="Liu Z."/>
            <person name="Lyons E."/>
            <person name="Wicker T."/>
            <person name="Salzberg S.L."/>
            <person name="Devos K.M."/>
            <person name="Dvorak J."/>
        </authorList>
    </citation>
    <scope>NUCLEOTIDE SEQUENCE [LARGE SCALE GENOMIC DNA]</scope>
    <source>
        <strain evidence="4">cv. AL8/78</strain>
    </source>
</reference>
<evidence type="ECO:0000256" key="2">
    <source>
        <dbReference type="ARBA" id="ARBA00023027"/>
    </source>
</evidence>
<accession>A0A453HPH3</accession>
<sequence>FLKKLPCAFKELAIKGVSHDAGVTVSTSESVGQNDLLIVGPGVLGRIVAEKWRQEHPDCKIYGQTATTDHHSELTKIGIIPSLKGPRVDQKVPYVIFCAPPYRTDDYPGDLRVAASNWSGEGSFLFTSSTAVYDCNDNGFCGEDSPCVPIGMSPRTDVLLKAENVVLEAGGCALRLAGLYKKDQGPHVFWLSKGTVDARPDLIISMIHYEDAASLGIAIMKRRLRGRVFVGCDNQPLSRQEIMDRVNRSGKFDGKFEGFTGTDGPLGKRMDNSKTRAEIGWEPKYPSFTEFLGLSN</sequence>
<dbReference type="AlphaFoldDB" id="A0A453HPH3"/>
<name>A0A453HPH3_AEGTS</name>
<dbReference type="Proteomes" id="UP000015105">
    <property type="component" value="Chromosome 4D"/>
</dbReference>
<dbReference type="EnsemblPlants" id="AET4Gv20262900.17">
    <property type="protein sequence ID" value="AET4Gv20262900.17"/>
    <property type="gene ID" value="AET4Gv20262900"/>
</dbReference>
<dbReference type="Gene3D" id="3.40.50.720">
    <property type="entry name" value="NAD(P)-binding Rossmann-like Domain"/>
    <property type="match status" value="1"/>
</dbReference>
<keyword evidence="5" id="KW-1185">Reference proteome</keyword>
<dbReference type="SUPFAM" id="SSF51735">
    <property type="entry name" value="NAD(P)-binding Rossmann-fold domains"/>
    <property type="match status" value="1"/>
</dbReference>
<dbReference type="GO" id="GO:0016853">
    <property type="term" value="F:isomerase activity"/>
    <property type="evidence" value="ECO:0007669"/>
    <property type="project" value="UniProtKB-KW"/>
</dbReference>
<proteinExistence type="inferred from homology"/>